<protein>
    <submittedName>
        <fullName evidence="1">Uncharacterized protein</fullName>
    </submittedName>
</protein>
<dbReference type="HOGENOM" id="CLU_1090455_0_0_1"/>
<organism evidence="1 2">
    <name type="scientific">Puccinia graminis f. sp. tritici (strain CRL 75-36-700-3 / race SCCL)</name>
    <name type="common">Black stem rust fungus</name>
    <dbReference type="NCBI Taxonomy" id="418459"/>
    <lineage>
        <taxon>Eukaryota</taxon>
        <taxon>Fungi</taxon>
        <taxon>Dikarya</taxon>
        <taxon>Basidiomycota</taxon>
        <taxon>Pucciniomycotina</taxon>
        <taxon>Pucciniomycetes</taxon>
        <taxon>Pucciniales</taxon>
        <taxon>Pucciniaceae</taxon>
        <taxon>Puccinia</taxon>
    </lineage>
</organism>
<name>E3L446_PUCGT</name>
<dbReference type="RefSeq" id="XP_003335740.2">
    <property type="nucleotide sequence ID" value="XM_003335692.2"/>
</dbReference>
<reference evidence="2" key="2">
    <citation type="journal article" date="2011" name="Proc. Natl. Acad. Sci. U.S.A.">
        <title>Obligate biotrophy features unraveled by the genomic analysis of rust fungi.</title>
        <authorList>
            <person name="Duplessis S."/>
            <person name="Cuomo C.A."/>
            <person name="Lin Y.-C."/>
            <person name="Aerts A."/>
            <person name="Tisserant E."/>
            <person name="Veneault-Fourrey C."/>
            <person name="Joly D.L."/>
            <person name="Hacquard S."/>
            <person name="Amselem J."/>
            <person name="Cantarel B.L."/>
            <person name="Chiu R."/>
            <person name="Coutinho P.M."/>
            <person name="Feau N."/>
            <person name="Field M."/>
            <person name="Frey P."/>
            <person name="Gelhaye E."/>
            <person name="Goldberg J."/>
            <person name="Grabherr M.G."/>
            <person name="Kodira C.D."/>
            <person name="Kohler A."/>
            <person name="Kuees U."/>
            <person name="Lindquist E.A."/>
            <person name="Lucas S.M."/>
            <person name="Mago R."/>
            <person name="Mauceli E."/>
            <person name="Morin E."/>
            <person name="Murat C."/>
            <person name="Pangilinan J.L."/>
            <person name="Park R."/>
            <person name="Pearson M."/>
            <person name="Quesneville H."/>
            <person name="Rouhier N."/>
            <person name="Sakthikumar S."/>
            <person name="Salamov A.A."/>
            <person name="Schmutz J."/>
            <person name="Selles B."/>
            <person name="Shapiro H."/>
            <person name="Tanguay P."/>
            <person name="Tuskan G.A."/>
            <person name="Henrissat B."/>
            <person name="Van de Peer Y."/>
            <person name="Rouze P."/>
            <person name="Ellis J.G."/>
            <person name="Dodds P.N."/>
            <person name="Schein J.E."/>
            <person name="Zhong S."/>
            <person name="Hamelin R.C."/>
            <person name="Grigoriev I.V."/>
            <person name="Szabo L.J."/>
            <person name="Martin F."/>
        </authorList>
    </citation>
    <scope>NUCLEOTIDE SEQUENCE [LARGE SCALE GENOMIC DNA]</scope>
    <source>
        <strain evidence="2">CRL 75-36-700-3 / race SCCL</strain>
    </source>
</reference>
<evidence type="ECO:0000313" key="1">
    <source>
        <dbReference type="EMBL" id="EFP91321.2"/>
    </source>
</evidence>
<dbReference type="EMBL" id="DS178345">
    <property type="protein sequence ID" value="EFP91321.2"/>
    <property type="molecule type" value="Genomic_DNA"/>
</dbReference>
<sequence>MSAIIQRQISDQTALANNISFCLFFVLVRPKPLFVNPHKPCPNSPGLFRFHFQARLNLFKPLLNWETEPIIAGLGALLTTYLFLHTHSTSGLNDLVLVRPLIYQTLNFISAKGHISPFQGTFFIFSSSYSEVPAMVRKKQKTAHGPAKPPEGGARGSSYNDTNALLEMMCKRLMKQRAVAQVVSVDFDLLAVFLMQEFQEMDIQVIVEEVLRVFSQHAPQTMLQNQVFDAAKEVDQTIRCGTAQLMSEELGGDKY</sequence>
<proteinExistence type="predicted"/>
<reference key="1">
    <citation type="submission" date="2007-01" db="EMBL/GenBank/DDBJ databases">
        <title>The Genome Sequence of Puccinia graminis f. sp. tritici Strain CRL 75-36-700-3.</title>
        <authorList>
            <consortium name="The Broad Institute Genome Sequencing Platform"/>
            <person name="Birren B."/>
            <person name="Lander E."/>
            <person name="Galagan J."/>
            <person name="Nusbaum C."/>
            <person name="Devon K."/>
            <person name="Cuomo C."/>
            <person name="Jaffe D."/>
            <person name="Butler J."/>
            <person name="Alvarez P."/>
            <person name="Gnerre S."/>
            <person name="Grabherr M."/>
            <person name="Mauceli E."/>
            <person name="Brockman W."/>
            <person name="Young S."/>
            <person name="LaButti K."/>
            <person name="Sykes S."/>
            <person name="DeCaprio D."/>
            <person name="Crawford M."/>
            <person name="Koehrsen M."/>
            <person name="Engels R."/>
            <person name="Montgomery P."/>
            <person name="Pearson M."/>
            <person name="Howarth C."/>
            <person name="Larson L."/>
            <person name="White J."/>
            <person name="Zeng Q."/>
            <person name="Kodira C."/>
            <person name="Yandava C."/>
            <person name="Alvarado L."/>
            <person name="O'Leary S."/>
            <person name="Szabo L."/>
            <person name="Dean R."/>
            <person name="Schein J."/>
        </authorList>
    </citation>
    <scope>NUCLEOTIDE SEQUENCE</scope>
    <source>
        <strain>CRL 75-36-700-3</strain>
    </source>
</reference>
<accession>E3L446</accession>
<dbReference type="KEGG" id="pgr:PGTG_16975"/>
<gene>
    <name evidence="1" type="ORF">PGTG_16975</name>
</gene>
<dbReference type="AlphaFoldDB" id="E3L446"/>
<dbReference type="GeneID" id="10529153"/>
<keyword evidence="2" id="KW-1185">Reference proteome</keyword>
<evidence type="ECO:0000313" key="2">
    <source>
        <dbReference type="Proteomes" id="UP000008783"/>
    </source>
</evidence>
<dbReference type="VEuPathDB" id="FungiDB:PGTG_16975"/>
<dbReference type="Proteomes" id="UP000008783">
    <property type="component" value="Unassembled WGS sequence"/>
</dbReference>
<dbReference type="InParanoid" id="E3L446"/>